<dbReference type="AlphaFoldDB" id="A0AAV7RVA2"/>
<evidence type="ECO:0000313" key="1">
    <source>
        <dbReference type="EMBL" id="KAJ1155440.1"/>
    </source>
</evidence>
<dbReference type="Proteomes" id="UP001066276">
    <property type="component" value="Chromosome 5"/>
</dbReference>
<dbReference type="EMBL" id="JANPWB010000009">
    <property type="protein sequence ID" value="KAJ1155440.1"/>
    <property type="molecule type" value="Genomic_DNA"/>
</dbReference>
<comment type="caution">
    <text evidence="1">The sequence shown here is derived from an EMBL/GenBank/DDBJ whole genome shotgun (WGS) entry which is preliminary data.</text>
</comment>
<gene>
    <name evidence="1" type="ORF">NDU88_008170</name>
</gene>
<reference evidence="1" key="1">
    <citation type="journal article" date="2022" name="bioRxiv">
        <title>Sequencing and chromosome-scale assembly of the giantPleurodeles waltlgenome.</title>
        <authorList>
            <person name="Brown T."/>
            <person name="Elewa A."/>
            <person name="Iarovenko S."/>
            <person name="Subramanian E."/>
            <person name="Araus A.J."/>
            <person name="Petzold A."/>
            <person name="Susuki M."/>
            <person name="Suzuki K.-i.T."/>
            <person name="Hayashi T."/>
            <person name="Toyoda A."/>
            <person name="Oliveira C."/>
            <person name="Osipova E."/>
            <person name="Leigh N.D."/>
            <person name="Simon A."/>
            <person name="Yun M.H."/>
        </authorList>
    </citation>
    <scope>NUCLEOTIDE SEQUENCE</scope>
    <source>
        <strain evidence="1">20211129_DDA</strain>
        <tissue evidence="1">Liver</tissue>
    </source>
</reference>
<evidence type="ECO:0000313" key="2">
    <source>
        <dbReference type="Proteomes" id="UP001066276"/>
    </source>
</evidence>
<protein>
    <submittedName>
        <fullName evidence="1">Uncharacterized protein</fullName>
    </submittedName>
</protein>
<name>A0AAV7RVA2_PLEWA</name>
<organism evidence="1 2">
    <name type="scientific">Pleurodeles waltl</name>
    <name type="common">Iberian ribbed newt</name>
    <dbReference type="NCBI Taxonomy" id="8319"/>
    <lineage>
        <taxon>Eukaryota</taxon>
        <taxon>Metazoa</taxon>
        <taxon>Chordata</taxon>
        <taxon>Craniata</taxon>
        <taxon>Vertebrata</taxon>
        <taxon>Euteleostomi</taxon>
        <taxon>Amphibia</taxon>
        <taxon>Batrachia</taxon>
        <taxon>Caudata</taxon>
        <taxon>Salamandroidea</taxon>
        <taxon>Salamandridae</taxon>
        <taxon>Pleurodelinae</taxon>
        <taxon>Pleurodeles</taxon>
    </lineage>
</organism>
<proteinExistence type="predicted"/>
<sequence length="135" mass="14112">MPLTRALELIVVVKDVDSGVDGGTVISIIVDGDVDDCAVLLFDGTGGGSNACDVAGIVVNEININGIGFSANVDGVIVVFVDDTIVHVIVLVLIVIDVAVNGAPDDKNFEADFVVDGSEDGLEELRLWQSHDETF</sequence>
<keyword evidence="2" id="KW-1185">Reference proteome</keyword>
<accession>A0AAV7RVA2</accession>